<dbReference type="GO" id="GO:0003676">
    <property type="term" value="F:nucleic acid binding"/>
    <property type="evidence" value="ECO:0007669"/>
    <property type="project" value="InterPro"/>
</dbReference>
<protein>
    <submittedName>
        <fullName evidence="5">Uncharacterized protein</fullName>
    </submittedName>
</protein>
<accession>A0A6L2K4L3</accession>
<name>A0A6L2K4L3_TANCI</name>
<evidence type="ECO:0000256" key="1">
    <source>
        <dbReference type="SAM" id="MobiDB-lite"/>
    </source>
</evidence>
<dbReference type="Gene3D" id="3.30.420.10">
    <property type="entry name" value="Ribonuclease H-like superfamily/Ribonuclease H"/>
    <property type="match status" value="1"/>
</dbReference>
<comment type="caution">
    <text evidence="5">The sequence shown here is derived from an EMBL/GenBank/DDBJ whole genome shotgun (WGS) entry which is preliminary data.</text>
</comment>
<dbReference type="Pfam" id="PF14223">
    <property type="entry name" value="Retrotran_gag_2"/>
    <property type="match status" value="1"/>
</dbReference>
<evidence type="ECO:0000259" key="4">
    <source>
        <dbReference type="Pfam" id="PF25597"/>
    </source>
</evidence>
<dbReference type="PANTHER" id="PTHR11439:SF495">
    <property type="entry name" value="REVERSE TRANSCRIPTASE, RNA-DEPENDENT DNA POLYMERASE-RELATED"/>
    <property type="match status" value="1"/>
</dbReference>
<dbReference type="InterPro" id="IPR013103">
    <property type="entry name" value="RVT_2"/>
</dbReference>
<dbReference type="Pfam" id="PF13976">
    <property type="entry name" value="gag_pre-integrs"/>
    <property type="match status" value="1"/>
</dbReference>
<dbReference type="Pfam" id="PF25597">
    <property type="entry name" value="SH3_retrovirus"/>
    <property type="match status" value="1"/>
</dbReference>
<evidence type="ECO:0000313" key="5">
    <source>
        <dbReference type="EMBL" id="GEU44273.1"/>
    </source>
</evidence>
<feature type="domain" description="GAG-pre-integrase" evidence="3">
    <location>
        <begin position="1639"/>
        <end position="1695"/>
    </location>
</feature>
<reference evidence="5" key="1">
    <citation type="journal article" date="2019" name="Sci. Rep.">
        <title>Draft genome of Tanacetum cinerariifolium, the natural source of mosquito coil.</title>
        <authorList>
            <person name="Yamashiro T."/>
            <person name="Shiraishi A."/>
            <person name="Satake H."/>
            <person name="Nakayama K."/>
        </authorList>
    </citation>
    <scope>NUCLEOTIDE SEQUENCE</scope>
</reference>
<evidence type="ECO:0000259" key="2">
    <source>
        <dbReference type="Pfam" id="PF07727"/>
    </source>
</evidence>
<feature type="compositionally biased region" description="Low complexity" evidence="1">
    <location>
        <begin position="228"/>
        <end position="251"/>
    </location>
</feature>
<feature type="region of interest" description="Disordered" evidence="1">
    <location>
        <begin position="203"/>
        <end position="251"/>
    </location>
</feature>
<dbReference type="InterPro" id="IPR012337">
    <property type="entry name" value="RNaseH-like_sf"/>
</dbReference>
<dbReference type="InterPro" id="IPR057670">
    <property type="entry name" value="SH3_retrovirus"/>
</dbReference>
<feature type="domain" description="Reverse transcriptase Ty1/copia-type" evidence="2">
    <location>
        <begin position="720"/>
        <end position="870"/>
    </location>
</feature>
<dbReference type="SUPFAM" id="SSF53098">
    <property type="entry name" value="Ribonuclease H-like"/>
    <property type="match status" value="1"/>
</dbReference>
<organism evidence="5">
    <name type="scientific">Tanacetum cinerariifolium</name>
    <name type="common">Dalmatian daisy</name>
    <name type="synonym">Chrysanthemum cinerariifolium</name>
    <dbReference type="NCBI Taxonomy" id="118510"/>
    <lineage>
        <taxon>Eukaryota</taxon>
        <taxon>Viridiplantae</taxon>
        <taxon>Streptophyta</taxon>
        <taxon>Embryophyta</taxon>
        <taxon>Tracheophyta</taxon>
        <taxon>Spermatophyta</taxon>
        <taxon>Magnoliopsida</taxon>
        <taxon>eudicotyledons</taxon>
        <taxon>Gunneridae</taxon>
        <taxon>Pentapetalae</taxon>
        <taxon>asterids</taxon>
        <taxon>campanulids</taxon>
        <taxon>Asterales</taxon>
        <taxon>Asteraceae</taxon>
        <taxon>Asteroideae</taxon>
        <taxon>Anthemideae</taxon>
        <taxon>Anthemidinae</taxon>
        <taxon>Tanacetum</taxon>
    </lineage>
</organism>
<dbReference type="InterPro" id="IPR025724">
    <property type="entry name" value="GAG-pre-integrase_dom"/>
</dbReference>
<dbReference type="PANTHER" id="PTHR11439">
    <property type="entry name" value="GAG-POL-RELATED RETROTRANSPOSON"/>
    <property type="match status" value="1"/>
</dbReference>
<evidence type="ECO:0000259" key="3">
    <source>
        <dbReference type="Pfam" id="PF13976"/>
    </source>
</evidence>
<feature type="compositionally biased region" description="Polar residues" evidence="1">
    <location>
        <begin position="1429"/>
        <end position="1441"/>
    </location>
</feature>
<dbReference type="Pfam" id="PF07727">
    <property type="entry name" value="RVT_2"/>
    <property type="match status" value="2"/>
</dbReference>
<proteinExistence type="predicted"/>
<dbReference type="EMBL" id="BKCJ010001823">
    <property type="protein sequence ID" value="GEU44273.1"/>
    <property type="molecule type" value="Genomic_DNA"/>
</dbReference>
<sequence length="1895" mass="214226">MKEELMEEHLWWAEESDRSFVSTAFSTLIDITPTTLDVKYTVELVDGKLIEANTIIRVTQTTTTEGGAITTTISSPVTAKEKIKKKNVVKARSMLLMALPNEHLMTFNQYKDAKSLFAAIETRFGGNKATKKNHKTHLKQMYENFSAPTTESQFEILRSLPLKWNTHVVVWRNKLDLDTMSIDDRYNNFKIIEQEVKGTASSNSSSQNIAFVSSPSTNSPNEVHTTYGVSTASTQSGTASSQVSTASSQTSTTNLSDATVYAFLANQSNGGPRNQDSKNMYQDSSRRTVHVEETLPKAMVSIDEVGFDWSYMAEDAVPTNMALMAFSDSEDHPQNVQKIQGYVDSRCSRHMTGNMSYLCDFKEFDGGYITFGEEPKEEKLLMCDKKNCVLFTDTGCFVLSPDFKLAAKSQVLLKVPRKNNMYSVDMKNILPEESLTCLVTKATLDESMLWHKRLGKITQSFFLMHKKYGLAVTDDYSIYTWVFSFTTKDETTSMLKKFITEIENLVDKKVKVIRCDNVTEFKNTLMNDFCAMKVNTACFVQNRALVVKNHNKTLYELFKGRTPALSFMRPFGCYLTILNTLDHLGKFDGKANKCYFIGYSMNSKAFRVYNIRNKRVEENLHIEFLENKPIVAGAGPEWLFDIDMLTKLINYVPVIACTNSDDFAGTKDSIGAGHSNIEIGSTQDYIFMPLWKDGSPLFDSSPKISGDAGKKHDEFSDEENLPKGKKAIGTKWVFRNKKDERGIVIKNKARLVAHGHTQEEDIYYDEVFAPIARIEAIMLFLAYASFMGFMVYQMDGKSAFLYGKIEEEVYMCQPPGFEDPDHPDKVYKVVKELYGLHQTIRAWYETLAKYLLGNRFHRGKIDQTLFIKSQDKYVTEVLRKFNFSDVKFVNTSVDIEKTLVKDADGDAVDMHLYRSMIRSLMYLIASRPHIIYVVCNCKKQTVVANSTTKVEYVAAARCCRQYCKGLDLLVVSITTARLSKASMVGFGEMIHYNLITGFTVANGKMEITATTDRKVKVVTKESVRRHLKLDDSDGISTFPTTEIFEQLALVGSPPHTNVADEAASTSVDVRHGGDASTVTSLEAGHGCGDINKTPSMPHGSPLLRVCTLGSNEGKMKNNELMDLVTKLSDRVLDLETDLKQTKKVYGAAYTKLIMKEDSSKQGRKIDEIDQGPNISLIQHDAEIHGRYDQDMKFNLDFDAAKKVFTAEKEVSTAEPVSTAGVAVTTASVDISPARRVSTADDIPIVETLVYIRTSATKEKDKAGSLKRGAKKELDQGSSKRQKTGESSEPAEAPRDKNANKLSQEELQQMMIIMLSAKLLVEQDKEMYRELLRKIFMQILNAQVEAIKEENVKEENLCGMDKEFETLPDRTLCFMNKSWLPNFGGLIDLIMHKSYKSKYSIHPRSDKMYLDLKIVLSEISIVRDPIIESQNMSTSTTHQQSLADAGSETRPPMLERGPYEFKQFTPSESEPPRMQKKEDLKGDDLKHYEAEIEAMNLILISIPNDIYNSVDACTTAQAMWQRVERLMRGTVQNKVDKKTRFNNEFDQFIVEPGEALVSVYNHFAQLMNDLERNGIIFLKVTVNTKPMTQPLQCWTILCGDLEVAFRSNTCYVCNLEGDDLLTGARESNFHTISILHMATSSPVCILSKATSTKSWLWHRGHSHLNLGTINDQTKNNLVDGLPKFEYSKDHMCSACIVDLTFLHDVTRDILSVQVYVDDIIFRSTNPDFSKRFANLMKNNFEMSMMGELKFFLRLQVHQSPRDIFISWSQYVIELLKKHGMDECVSMSTPMATKRLDADLQGTPTDQTKYHRMIGGLMYLTASRPDHARCKDDCKSTSGGLQVLGEKLVSWSSKNQDYTTMSETEAEYVSLFVCCAQVIRMHTQLLDYGHKLLPIRF</sequence>
<feature type="region of interest" description="Disordered" evidence="1">
    <location>
        <begin position="266"/>
        <end position="287"/>
    </location>
</feature>
<feature type="domain" description="Reverse transcriptase Ty1/copia-type" evidence="2">
    <location>
        <begin position="1707"/>
        <end position="1790"/>
    </location>
</feature>
<feature type="compositionally biased region" description="Polar residues" evidence="1">
    <location>
        <begin position="203"/>
        <end position="224"/>
    </location>
</feature>
<feature type="compositionally biased region" description="Polar residues" evidence="1">
    <location>
        <begin position="266"/>
        <end position="283"/>
    </location>
</feature>
<dbReference type="InterPro" id="IPR036397">
    <property type="entry name" value="RNaseH_sf"/>
</dbReference>
<feature type="domain" description="Retroviral polymerase SH3-like" evidence="4">
    <location>
        <begin position="582"/>
        <end position="628"/>
    </location>
</feature>
<feature type="region of interest" description="Disordered" evidence="1">
    <location>
        <begin position="1260"/>
        <end position="1298"/>
    </location>
</feature>
<feature type="region of interest" description="Disordered" evidence="1">
    <location>
        <begin position="1429"/>
        <end position="1477"/>
    </location>
</feature>
<gene>
    <name evidence="5" type="ORF">Tci_016251</name>
</gene>